<dbReference type="RefSeq" id="WP_146161705.1">
    <property type="nucleotide sequence ID" value="NZ_PZKC01000025.1"/>
</dbReference>
<dbReference type="Proteomes" id="UP000241193">
    <property type="component" value="Unassembled WGS sequence"/>
</dbReference>
<comment type="similarity">
    <text evidence="1">Belongs to the VgrG protein family.</text>
</comment>
<organism evidence="4 5">
    <name type="scientific">Pseudothauera lacus</name>
    <dbReference type="NCBI Taxonomy" id="2136175"/>
    <lineage>
        <taxon>Bacteria</taxon>
        <taxon>Pseudomonadati</taxon>
        <taxon>Pseudomonadota</taxon>
        <taxon>Betaproteobacteria</taxon>
        <taxon>Rhodocyclales</taxon>
        <taxon>Zoogloeaceae</taxon>
        <taxon>Pseudothauera</taxon>
    </lineage>
</organism>
<dbReference type="Pfam" id="PF05954">
    <property type="entry name" value="Phage_GPD"/>
    <property type="match status" value="1"/>
</dbReference>
<proteinExistence type="inferred from homology"/>
<dbReference type="SUPFAM" id="SSF69279">
    <property type="entry name" value="Phage tail proteins"/>
    <property type="match status" value="2"/>
</dbReference>
<feature type="non-terminal residue" evidence="4">
    <location>
        <position position="514"/>
    </location>
</feature>
<dbReference type="NCBIfam" id="TIGR01646">
    <property type="entry name" value="vgr_GE"/>
    <property type="match status" value="1"/>
</dbReference>
<dbReference type="SUPFAM" id="SSF69255">
    <property type="entry name" value="gp5 N-terminal domain-like"/>
    <property type="match status" value="1"/>
</dbReference>
<dbReference type="Gene3D" id="2.40.50.230">
    <property type="entry name" value="Gp5 N-terminal domain"/>
    <property type="match status" value="1"/>
</dbReference>
<evidence type="ECO:0000313" key="5">
    <source>
        <dbReference type="Proteomes" id="UP000241193"/>
    </source>
</evidence>
<dbReference type="NCBIfam" id="TIGR03361">
    <property type="entry name" value="VI_Rhs_Vgr"/>
    <property type="match status" value="1"/>
</dbReference>
<feature type="region of interest" description="Disordered" evidence="2">
    <location>
        <begin position="495"/>
        <end position="514"/>
    </location>
</feature>
<reference evidence="4 5" key="1">
    <citation type="submission" date="2018-03" db="EMBL/GenBank/DDBJ databases">
        <authorList>
            <person name="Keele B.F."/>
        </authorList>
    </citation>
    <scope>NUCLEOTIDE SEQUENCE [LARGE SCALE GENOMIC DNA]</scope>
    <source>
        <strain evidence="4 5">D20</strain>
    </source>
</reference>
<reference evidence="4 5" key="2">
    <citation type="submission" date="2018-04" db="EMBL/GenBank/DDBJ databases">
        <title>Thauera lacus sp. nov., isolated from an saline lake in Inner Mongolia, China.</title>
        <authorList>
            <person name="Liang Q.-Y."/>
        </authorList>
    </citation>
    <scope>NUCLEOTIDE SEQUENCE [LARGE SCALE GENOMIC DNA]</scope>
    <source>
        <strain evidence="4 5">D20</strain>
    </source>
</reference>
<dbReference type="InterPro" id="IPR037026">
    <property type="entry name" value="Vgr_OB-fold_dom_sf"/>
</dbReference>
<dbReference type="OrthoDB" id="8572364at2"/>
<accession>A0A2T4IB19</accession>
<dbReference type="Pfam" id="PF04717">
    <property type="entry name" value="Phage_base_V"/>
    <property type="match status" value="1"/>
</dbReference>
<dbReference type="InterPro" id="IPR006533">
    <property type="entry name" value="T6SS_Vgr_RhsGE"/>
</dbReference>
<comment type="caution">
    <text evidence="4">The sequence shown here is derived from an EMBL/GenBank/DDBJ whole genome shotgun (WGS) entry which is preliminary data.</text>
</comment>
<evidence type="ECO:0000259" key="3">
    <source>
        <dbReference type="Pfam" id="PF04717"/>
    </source>
</evidence>
<feature type="domain" description="Gp5/Type VI secretion system Vgr protein OB-fold" evidence="3">
    <location>
        <begin position="448"/>
        <end position="493"/>
    </location>
</feature>
<name>A0A2T4IB19_9RHOO</name>
<gene>
    <name evidence="4" type="ORF">C8261_16880</name>
</gene>
<dbReference type="InterPro" id="IPR017847">
    <property type="entry name" value="T6SS_RhsGE_Vgr_subset"/>
</dbReference>
<dbReference type="Gene3D" id="3.55.50.10">
    <property type="entry name" value="Baseplate protein-like domains"/>
    <property type="match status" value="1"/>
</dbReference>
<evidence type="ECO:0000256" key="2">
    <source>
        <dbReference type="SAM" id="MobiDB-lite"/>
    </source>
</evidence>
<sequence length="514" mass="56658">MSATPANWSQHARLLTLHTPLGADVLLATEVQIDEALGPLLEHAGLRIHLRAISADARLRPQALLGQPVRLDLATASGPRPFHGHITAFERSGADGGFGHYRLRIEPWLALLGQRSDAYVFQDMSVFDIVDELFADWQGRGTLAPAWRWDVAERSAYPQRSLTIQYHETDLDFLRRLLAEEGLFYWFEHRADGALLVIADHNGAFADNAQPHIRYTQSGATLAADALDRWAGARRLGSSATAMASWDYRSVHMRQQMQPSAIDNGPAAPRLDDTLDPGPYAWHTQADGERLSSRRREALDVRLKTFRGHGTVRSAAPATVFTLDDHPEHDTDPAAQRRFLITAVRHRARNNLPHSGADAYYRCRLDAVRAHIPWRPLLIDADGQPVDLRPHIVGEHSAIVVGEDGAPTHTDRDHRIRIQFHWQRGSRAASRLPHPSGADNAPASDALGTWVRVLSAAAGANWGAHFIPRPGQEVLVTFLHGNPDRPVVVGAAYNGRGARRAPRHRAGRGATAGG</sequence>
<evidence type="ECO:0000256" key="1">
    <source>
        <dbReference type="ARBA" id="ARBA00005558"/>
    </source>
</evidence>
<keyword evidence="5" id="KW-1185">Reference proteome</keyword>
<dbReference type="InterPro" id="IPR006531">
    <property type="entry name" value="Gp5/Vgr_OB"/>
</dbReference>
<feature type="compositionally biased region" description="Basic residues" evidence="2">
    <location>
        <begin position="497"/>
        <end position="507"/>
    </location>
</feature>
<dbReference type="Gene3D" id="4.10.220.110">
    <property type="match status" value="1"/>
</dbReference>
<protein>
    <submittedName>
        <fullName evidence="4">Type VI secretion system tip protein VgrG</fullName>
    </submittedName>
</protein>
<dbReference type="EMBL" id="PZKC01000025">
    <property type="protein sequence ID" value="PTD94971.1"/>
    <property type="molecule type" value="Genomic_DNA"/>
</dbReference>
<dbReference type="AlphaFoldDB" id="A0A2T4IB19"/>
<evidence type="ECO:0000313" key="4">
    <source>
        <dbReference type="EMBL" id="PTD94971.1"/>
    </source>
</evidence>
<dbReference type="Gene3D" id="2.30.110.50">
    <property type="match status" value="1"/>
</dbReference>